<keyword evidence="4" id="KW-1185">Reference proteome</keyword>
<protein>
    <recommendedName>
        <fullName evidence="2">DOMON domain-containing protein</fullName>
    </recommendedName>
</protein>
<dbReference type="GO" id="GO:0006589">
    <property type="term" value="P:octopamine biosynthetic process"/>
    <property type="evidence" value="ECO:0007669"/>
    <property type="project" value="TreeGrafter"/>
</dbReference>
<evidence type="ECO:0000313" key="3">
    <source>
        <dbReference type="Ensembl" id="ENSNBRP00000023267.1"/>
    </source>
</evidence>
<name>A0A3Q4HZR7_NEOBR</name>
<sequence>MCSLLPFFSLLLICTTGSWAMDVTMPFMKYLDQEQLVCLKWGFDSLAGDITFQLAVNTTGWVGFGLSPNGDMKGSDIVIGGVGSGGSYFSVSYEIIINEQLLYFYLFSINS</sequence>
<dbReference type="PANTHER" id="PTHR10157">
    <property type="entry name" value="DOPAMINE BETA HYDROXYLASE RELATED"/>
    <property type="match status" value="1"/>
</dbReference>
<dbReference type="GO" id="GO:0005507">
    <property type="term" value="F:copper ion binding"/>
    <property type="evidence" value="ECO:0007669"/>
    <property type="project" value="TreeGrafter"/>
</dbReference>
<dbReference type="AlphaFoldDB" id="A0A3Q4HZR7"/>
<dbReference type="PANTHER" id="PTHR10157:SF41">
    <property type="entry name" value="DBH-LIKE MONOOXYGENASE PROTEIN 2 HOMOLOG"/>
    <property type="match status" value="1"/>
</dbReference>
<dbReference type="STRING" id="32507.ENSNBRP00000023267"/>
<dbReference type="InterPro" id="IPR045266">
    <property type="entry name" value="DOH_DOMON"/>
</dbReference>
<evidence type="ECO:0000256" key="1">
    <source>
        <dbReference type="SAM" id="SignalP"/>
    </source>
</evidence>
<dbReference type="CDD" id="cd09631">
    <property type="entry name" value="DOMON_DOH"/>
    <property type="match status" value="1"/>
</dbReference>
<dbReference type="InterPro" id="IPR005018">
    <property type="entry name" value="DOMON_domain"/>
</dbReference>
<dbReference type="OMA" id="HCPASAQ"/>
<accession>A0A3Q4HZR7</accession>
<reference evidence="3" key="1">
    <citation type="submission" date="2025-08" db="UniProtKB">
        <authorList>
            <consortium name="Ensembl"/>
        </authorList>
    </citation>
    <scope>IDENTIFICATION</scope>
</reference>
<reference evidence="3" key="2">
    <citation type="submission" date="2025-09" db="UniProtKB">
        <authorList>
            <consortium name="Ensembl"/>
        </authorList>
    </citation>
    <scope>IDENTIFICATION</scope>
</reference>
<evidence type="ECO:0000313" key="4">
    <source>
        <dbReference type="Proteomes" id="UP000261580"/>
    </source>
</evidence>
<dbReference type="GO" id="GO:0042420">
    <property type="term" value="P:dopamine catabolic process"/>
    <property type="evidence" value="ECO:0007669"/>
    <property type="project" value="TreeGrafter"/>
</dbReference>
<dbReference type="Pfam" id="PF03351">
    <property type="entry name" value="DOMON"/>
    <property type="match status" value="1"/>
</dbReference>
<proteinExistence type="predicted"/>
<dbReference type="Ensembl" id="ENSNBRT00000023879.1">
    <property type="protein sequence ID" value="ENSNBRP00000023267.1"/>
    <property type="gene ID" value="ENSNBRG00000017813.1"/>
</dbReference>
<feature type="signal peptide" evidence="1">
    <location>
        <begin position="1"/>
        <end position="20"/>
    </location>
</feature>
<keyword evidence="1" id="KW-0732">Signal</keyword>
<evidence type="ECO:0000259" key="2">
    <source>
        <dbReference type="PROSITE" id="PS50836"/>
    </source>
</evidence>
<dbReference type="Proteomes" id="UP000261580">
    <property type="component" value="Unassembled WGS sequence"/>
</dbReference>
<dbReference type="GO" id="GO:0042421">
    <property type="term" value="P:norepinephrine biosynthetic process"/>
    <property type="evidence" value="ECO:0007669"/>
    <property type="project" value="TreeGrafter"/>
</dbReference>
<feature type="domain" description="DOMON" evidence="2">
    <location>
        <begin position="35"/>
        <end position="111"/>
    </location>
</feature>
<dbReference type="InterPro" id="IPR000945">
    <property type="entry name" value="DBH-like"/>
</dbReference>
<dbReference type="GO" id="GO:0005615">
    <property type="term" value="C:extracellular space"/>
    <property type="evidence" value="ECO:0007669"/>
    <property type="project" value="TreeGrafter"/>
</dbReference>
<dbReference type="GeneTree" id="ENSGT00940000178926"/>
<organism evidence="3 4">
    <name type="scientific">Neolamprologus brichardi</name>
    <name type="common">Fairy cichlid</name>
    <name type="synonym">Lamprologus brichardi</name>
    <dbReference type="NCBI Taxonomy" id="32507"/>
    <lineage>
        <taxon>Eukaryota</taxon>
        <taxon>Metazoa</taxon>
        <taxon>Chordata</taxon>
        <taxon>Craniata</taxon>
        <taxon>Vertebrata</taxon>
        <taxon>Euteleostomi</taxon>
        <taxon>Actinopterygii</taxon>
        <taxon>Neopterygii</taxon>
        <taxon>Teleostei</taxon>
        <taxon>Neoteleostei</taxon>
        <taxon>Acanthomorphata</taxon>
        <taxon>Ovalentaria</taxon>
        <taxon>Cichlomorphae</taxon>
        <taxon>Cichliformes</taxon>
        <taxon>Cichlidae</taxon>
        <taxon>African cichlids</taxon>
        <taxon>Pseudocrenilabrinae</taxon>
        <taxon>Lamprologini</taxon>
        <taxon>Neolamprologus</taxon>
    </lineage>
</organism>
<dbReference type="GO" id="GO:0004500">
    <property type="term" value="F:dopamine beta-monooxygenase activity"/>
    <property type="evidence" value="ECO:0007669"/>
    <property type="project" value="InterPro"/>
</dbReference>
<feature type="chain" id="PRO_5018740905" description="DOMON domain-containing protein" evidence="1">
    <location>
        <begin position="21"/>
        <end position="111"/>
    </location>
</feature>
<dbReference type="PROSITE" id="PS50836">
    <property type="entry name" value="DOMON"/>
    <property type="match status" value="1"/>
</dbReference>
<dbReference type="GO" id="GO:0030667">
    <property type="term" value="C:secretory granule membrane"/>
    <property type="evidence" value="ECO:0007669"/>
    <property type="project" value="TreeGrafter"/>
</dbReference>